<protein>
    <recommendedName>
        <fullName evidence="1">NAD(P)-binding domain-containing protein</fullName>
    </recommendedName>
</protein>
<dbReference type="Proteomes" id="UP000037558">
    <property type="component" value="Unassembled WGS sequence"/>
</dbReference>
<dbReference type="CDD" id="cd05243">
    <property type="entry name" value="SDR_a5"/>
    <property type="match status" value="1"/>
</dbReference>
<organism evidence="2 3">
    <name type="scientific">Priestia koreensis</name>
    <dbReference type="NCBI Taxonomy" id="284581"/>
    <lineage>
        <taxon>Bacteria</taxon>
        <taxon>Bacillati</taxon>
        <taxon>Bacillota</taxon>
        <taxon>Bacilli</taxon>
        <taxon>Bacillales</taxon>
        <taxon>Bacillaceae</taxon>
        <taxon>Priestia</taxon>
    </lineage>
</organism>
<proteinExistence type="predicted"/>
<sequence>MKILVAGANGKTGKLIVEELQKHTEYNTKAMIRTSEQRAYFEELGVETVVADLEESIAHAFEDADAVIFAAAAGSGGHDVNAIDHLGVIKAVDEAKAKGIQRFILISSRYADRPAEGPPFLKPYLEAKEKSDAYLERSGLDYTIIRPGGLLDSEGTEHIQAAFRVKGEVGMISRADVAKVAVACLKEQGTTGKAFELVSGEDGIYDALKSV</sequence>
<dbReference type="EMBL" id="LILC01000021">
    <property type="protein sequence ID" value="KOO43483.1"/>
    <property type="molecule type" value="Genomic_DNA"/>
</dbReference>
<dbReference type="Pfam" id="PF13460">
    <property type="entry name" value="NAD_binding_10"/>
    <property type="match status" value="1"/>
</dbReference>
<dbReference type="Gene3D" id="3.40.50.720">
    <property type="entry name" value="NAD(P)-binding Rossmann-like Domain"/>
    <property type="match status" value="1"/>
</dbReference>
<evidence type="ECO:0000259" key="1">
    <source>
        <dbReference type="Pfam" id="PF13460"/>
    </source>
</evidence>
<dbReference type="PANTHER" id="PTHR15020:SF50">
    <property type="entry name" value="UPF0659 PROTEIN YMR090W"/>
    <property type="match status" value="1"/>
</dbReference>
<dbReference type="InterPro" id="IPR016040">
    <property type="entry name" value="NAD(P)-bd_dom"/>
</dbReference>
<name>A0A0M0KYN2_9BACI</name>
<dbReference type="STRING" id="284581.AMD01_15795"/>
<comment type="caution">
    <text evidence="2">The sequence shown here is derived from an EMBL/GenBank/DDBJ whole genome shotgun (WGS) entry which is preliminary data.</text>
</comment>
<dbReference type="InterPro" id="IPR036291">
    <property type="entry name" value="NAD(P)-bd_dom_sf"/>
</dbReference>
<gene>
    <name evidence="2" type="ORF">AMD01_15795</name>
</gene>
<dbReference type="SUPFAM" id="SSF51735">
    <property type="entry name" value="NAD(P)-binding Rossmann-fold domains"/>
    <property type="match status" value="1"/>
</dbReference>
<dbReference type="AlphaFoldDB" id="A0A0M0KYN2"/>
<evidence type="ECO:0000313" key="2">
    <source>
        <dbReference type="EMBL" id="KOO43483.1"/>
    </source>
</evidence>
<reference evidence="3" key="1">
    <citation type="submission" date="2015-08" db="EMBL/GenBank/DDBJ databases">
        <title>Fjat-14210 dsm16467.</title>
        <authorList>
            <person name="Liu B."/>
            <person name="Wang J."/>
            <person name="Zhu Y."/>
            <person name="Liu G."/>
            <person name="Chen Q."/>
            <person name="Chen Z."/>
            <person name="Lan J."/>
            <person name="Che J."/>
            <person name="Ge C."/>
            <person name="Shi H."/>
            <person name="Pan Z."/>
            <person name="Liu X."/>
        </authorList>
    </citation>
    <scope>NUCLEOTIDE SEQUENCE [LARGE SCALE GENOMIC DNA]</scope>
    <source>
        <strain evidence="3">DSM 16467</strain>
    </source>
</reference>
<dbReference type="RefSeq" id="WP_053402397.1">
    <property type="nucleotide sequence ID" value="NZ_LILC01000021.1"/>
</dbReference>
<dbReference type="OrthoDB" id="9803892at2"/>
<feature type="domain" description="NAD(P)-binding" evidence="1">
    <location>
        <begin position="7"/>
        <end position="187"/>
    </location>
</feature>
<dbReference type="PANTHER" id="PTHR15020">
    <property type="entry name" value="FLAVIN REDUCTASE-RELATED"/>
    <property type="match status" value="1"/>
</dbReference>
<accession>A0A0M0KYN2</accession>
<evidence type="ECO:0000313" key="3">
    <source>
        <dbReference type="Proteomes" id="UP000037558"/>
    </source>
</evidence>
<dbReference type="PATRIC" id="fig|284581.3.peg.1165"/>
<keyword evidence="3" id="KW-1185">Reference proteome</keyword>